<evidence type="ECO:0000313" key="8">
    <source>
        <dbReference type="Proteomes" id="UP001518925"/>
    </source>
</evidence>
<sequence length="416" mass="48350">MNLQEHIDKREKFYHQVPEFWADLYGQEYGLYDVHLVDKEFVRQAREFAHKMGQLFFKTASLLRSETIGEETFLEMGYPKETIKFMRQVGISAETVIGRFDSVFVEGTHKLLEFNADTPTFIYELFRMNGRVCEEFGYKDPNVNEEEVLKNTVQQAIKDSYKLLNRSHYPNIVFTSHHDHVEDRNTLLYLMEQSGLRANYVPLHELTIIKGEALLDNEGRPIDVLYRQTFPIESLILDEDHETHEKIGLQLMDLVLKRKLAVVNPPSAFLLQNKAVMSVIWGLHEEQSPFFSEEEHSWIQEHFLPTYLEPDAFLKNKVKFVKKPIFGREGDTVEIFDGSGMKVEEELQKSYTHYLSVYQKYVDLPKTTFKTVKGVTEGHIMVGTFLLNGEASSIGFRVGHQITNNLSYFLPVGMNK</sequence>
<dbReference type="Pfam" id="PF03738">
    <property type="entry name" value="GSP_synth"/>
    <property type="match status" value="1"/>
</dbReference>
<dbReference type="InterPro" id="IPR005494">
    <property type="entry name" value="GSPS_pre-ATP-grasp-like_dom"/>
</dbReference>
<feature type="domain" description="Glutathionylspermidine synthase pre-ATP-grasp-like" evidence="6">
    <location>
        <begin position="21"/>
        <end position="411"/>
    </location>
</feature>
<dbReference type="RefSeq" id="WP_204204288.1">
    <property type="nucleotide sequence ID" value="NZ_JAFELM010000036.1"/>
</dbReference>
<evidence type="ECO:0000256" key="4">
    <source>
        <dbReference type="ARBA" id="ARBA00022840"/>
    </source>
</evidence>
<dbReference type="InterPro" id="IPR016185">
    <property type="entry name" value="PreATP-grasp_dom_sf"/>
</dbReference>
<dbReference type="Proteomes" id="UP001518925">
    <property type="component" value="Unassembled WGS sequence"/>
</dbReference>
<keyword evidence="2" id="KW-0479">Metal-binding</keyword>
<dbReference type="Gene3D" id="3.30.1490.330">
    <property type="match status" value="1"/>
</dbReference>
<name>A0ABS2DKD2_9BACI</name>
<proteinExistence type="predicted"/>
<keyword evidence="4" id="KW-0067">ATP-binding</keyword>
<keyword evidence="1" id="KW-0436">Ligase</keyword>
<reference evidence="7 8" key="1">
    <citation type="submission" date="2021-02" db="EMBL/GenBank/DDBJ databases">
        <title>Bacillus sp. RD4P76, an endophyte from a halophyte.</title>
        <authorList>
            <person name="Sun J.-Q."/>
        </authorList>
    </citation>
    <scope>NUCLEOTIDE SEQUENCE [LARGE SCALE GENOMIC DNA]</scope>
    <source>
        <strain evidence="7 8">RD4P76</strain>
    </source>
</reference>
<evidence type="ECO:0000256" key="1">
    <source>
        <dbReference type="ARBA" id="ARBA00022598"/>
    </source>
</evidence>
<gene>
    <name evidence="7" type="ORF">JR050_14865</name>
</gene>
<evidence type="ECO:0000256" key="3">
    <source>
        <dbReference type="ARBA" id="ARBA00022741"/>
    </source>
</evidence>
<dbReference type="EMBL" id="JAFELM010000036">
    <property type="protein sequence ID" value="MBM6618949.1"/>
    <property type="molecule type" value="Genomic_DNA"/>
</dbReference>
<keyword evidence="5" id="KW-0460">Magnesium</keyword>
<evidence type="ECO:0000259" key="6">
    <source>
        <dbReference type="Pfam" id="PF03738"/>
    </source>
</evidence>
<accession>A0ABS2DKD2</accession>
<protein>
    <submittedName>
        <fullName evidence="7">Glutathionylspermidine synthase family protein</fullName>
    </submittedName>
</protein>
<keyword evidence="8" id="KW-1185">Reference proteome</keyword>
<evidence type="ECO:0000313" key="7">
    <source>
        <dbReference type="EMBL" id="MBM6618949.1"/>
    </source>
</evidence>
<evidence type="ECO:0000256" key="2">
    <source>
        <dbReference type="ARBA" id="ARBA00022723"/>
    </source>
</evidence>
<keyword evidence="3" id="KW-0547">Nucleotide-binding</keyword>
<dbReference type="SUPFAM" id="SSF52440">
    <property type="entry name" value="PreATP-grasp domain"/>
    <property type="match status" value="1"/>
</dbReference>
<organism evidence="7 8">
    <name type="scientific">Bacillus suaedaesalsae</name>
    <dbReference type="NCBI Taxonomy" id="2810349"/>
    <lineage>
        <taxon>Bacteria</taxon>
        <taxon>Bacillati</taxon>
        <taxon>Bacillota</taxon>
        <taxon>Bacilli</taxon>
        <taxon>Bacillales</taxon>
        <taxon>Bacillaceae</taxon>
        <taxon>Bacillus</taxon>
    </lineage>
</organism>
<dbReference type="SUPFAM" id="SSF56059">
    <property type="entry name" value="Glutathione synthetase ATP-binding domain-like"/>
    <property type="match status" value="1"/>
</dbReference>
<evidence type="ECO:0000256" key="5">
    <source>
        <dbReference type="ARBA" id="ARBA00022842"/>
    </source>
</evidence>
<comment type="caution">
    <text evidence="7">The sequence shown here is derived from an EMBL/GenBank/DDBJ whole genome shotgun (WGS) entry which is preliminary data.</text>
</comment>